<dbReference type="EMBL" id="MJGC01000077">
    <property type="protein sequence ID" value="OEJ73944.1"/>
    <property type="molecule type" value="Genomic_DNA"/>
</dbReference>
<organism evidence="2">
    <name type="scientific">Desertifilum tharense IPPAS B-1220</name>
    <dbReference type="NCBI Taxonomy" id="1781255"/>
    <lineage>
        <taxon>Bacteria</taxon>
        <taxon>Bacillati</taxon>
        <taxon>Cyanobacteriota</taxon>
        <taxon>Cyanophyceae</taxon>
        <taxon>Desertifilales</taxon>
        <taxon>Desertifilaceae</taxon>
        <taxon>Desertifilum</taxon>
    </lineage>
</organism>
<accession>A0A1E5QH74</accession>
<dbReference type="STRING" id="1781255.BH720_17780"/>
<evidence type="ECO:0000259" key="1">
    <source>
        <dbReference type="PROSITE" id="PS50006"/>
    </source>
</evidence>
<reference evidence="2" key="1">
    <citation type="submission" date="2016-09" db="EMBL/GenBank/DDBJ databases">
        <title>Draft genome of thermotolerant cyanobacterium Desertifilum sp. strain IPPAS B-1220.</title>
        <authorList>
            <person name="Sinetova M.A."/>
            <person name="Bolakhan K."/>
            <person name="Zayadan B.K."/>
            <person name="Mironov K.S."/>
            <person name="Ustinova V."/>
            <person name="Kupriyanova E.V."/>
            <person name="Sidorov R.A."/>
            <person name="Skrypnik A.N."/>
            <person name="Gogoleva N.E."/>
            <person name="Gogolev Y.V."/>
            <person name="Los D.A."/>
        </authorList>
    </citation>
    <scope>NUCLEOTIDE SEQUENCE [LARGE SCALE GENOMIC DNA]</scope>
    <source>
        <strain evidence="2">IPPAS B-1220</strain>
    </source>
</reference>
<dbReference type="CDD" id="cd00060">
    <property type="entry name" value="FHA"/>
    <property type="match status" value="1"/>
</dbReference>
<protein>
    <recommendedName>
        <fullName evidence="1">FHA domain-containing protein</fullName>
    </recommendedName>
</protein>
<dbReference type="Gene3D" id="2.60.200.20">
    <property type="match status" value="1"/>
</dbReference>
<dbReference type="Pfam" id="PF00498">
    <property type="entry name" value="FHA"/>
    <property type="match status" value="1"/>
</dbReference>
<proteinExistence type="predicted"/>
<gene>
    <name evidence="2" type="ORF">BH720_17780</name>
</gene>
<comment type="caution">
    <text evidence="2">The sequence shown here is derived from an EMBL/GenBank/DDBJ whole genome shotgun (WGS) entry which is preliminary data.</text>
</comment>
<dbReference type="InterPro" id="IPR000253">
    <property type="entry name" value="FHA_dom"/>
</dbReference>
<dbReference type="SUPFAM" id="SSF49879">
    <property type="entry name" value="SMAD/FHA domain"/>
    <property type="match status" value="1"/>
</dbReference>
<dbReference type="RefSeq" id="WP_069968554.1">
    <property type="nucleotide sequence ID" value="NZ_CM124774.1"/>
</dbReference>
<evidence type="ECO:0000313" key="2">
    <source>
        <dbReference type="EMBL" id="OEJ73944.1"/>
    </source>
</evidence>
<dbReference type="OrthoDB" id="510048at2"/>
<sequence length="181" mass="19700">MNELTLEWQEGSQLRQEIISQHQPSKHPGTIRLGRDPAQCDIVLSHPTVSGLHIEIFFSPPQDSFKVRNLRGESNPPMIDGQLLPEGEQFLSEGSTIQLGQMLLRVTEISSGVPPTVIMPPQAPIRSSTTPPAIASPTAPPTYGLKCPNCGHISPFERQNQPCASCGHFLVNAESVLIPPK</sequence>
<dbReference type="PROSITE" id="PS50006">
    <property type="entry name" value="FHA_DOMAIN"/>
    <property type="match status" value="1"/>
</dbReference>
<dbReference type="AlphaFoldDB" id="A0A1E5QH74"/>
<name>A0A1E5QH74_9CYAN</name>
<feature type="domain" description="FHA" evidence="1">
    <location>
        <begin position="31"/>
        <end position="84"/>
    </location>
</feature>
<dbReference type="InterPro" id="IPR008984">
    <property type="entry name" value="SMAD_FHA_dom_sf"/>
</dbReference>